<evidence type="ECO:0000256" key="4">
    <source>
        <dbReference type="ARBA" id="ARBA00022617"/>
    </source>
</evidence>
<dbReference type="GO" id="GO:0016705">
    <property type="term" value="F:oxidoreductase activity, acting on paired donors, with incorporation or reduction of molecular oxygen"/>
    <property type="evidence" value="ECO:0007669"/>
    <property type="project" value="InterPro"/>
</dbReference>
<dbReference type="PANTHER" id="PTHR24305">
    <property type="entry name" value="CYTOCHROME P450"/>
    <property type="match status" value="1"/>
</dbReference>
<keyword evidence="8" id="KW-0503">Monooxygenase</keyword>
<dbReference type="CDD" id="cd11069">
    <property type="entry name" value="CYP_FUM15-like"/>
    <property type="match status" value="1"/>
</dbReference>
<protein>
    <submittedName>
        <fullName evidence="11">Cytochrome P450</fullName>
    </submittedName>
</protein>
<accession>A0A165GCS1</accession>
<keyword evidence="10" id="KW-0812">Transmembrane</keyword>
<dbReference type="GeneID" id="63829188"/>
<dbReference type="EMBL" id="KV427610">
    <property type="protein sequence ID" value="KZT10168.1"/>
    <property type="molecule type" value="Genomic_DNA"/>
</dbReference>
<keyword evidence="10" id="KW-1133">Transmembrane helix</keyword>
<evidence type="ECO:0000256" key="8">
    <source>
        <dbReference type="ARBA" id="ARBA00023033"/>
    </source>
</evidence>
<evidence type="ECO:0000256" key="7">
    <source>
        <dbReference type="ARBA" id="ARBA00023004"/>
    </source>
</evidence>
<evidence type="ECO:0000256" key="6">
    <source>
        <dbReference type="ARBA" id="ARBA00023002"/>
    </source>
</evidence>
<dbReference type="InParanoid" id="A0A165GCS1"/>
<evidence type="ECO:0000256" key="2">
    <source>
        <dbReference type="ARBA" id="ARBA00005179"/>
    </source>
</evidence>
<dbReference type="PRINTS" id="PR00463">
    <property type="entry name" value="EP450I"/>
</dbReference>
<dbReference type="RefSeq" id="XP_040767908.1">
    <property type="nucleotide sequence ID" value="XM_040912160.1"/>
</dbReference>
<keyword evidence="12" id="KW-1185">Reference proteome</keyword>
<organism evidence="11 12">
    <name type="scientific">Laetiporus sulphureus 93-53</name>
    <dbReference type="NCBI Taxonomy" id="1314785"/>
    <lineage>
        <taxon>Eukaryota</taxon>
        <taxon>Fungi</taxon>
        <taxon>Dikarya</taxon>
        <taxon>Basidiomycota</taxon>
        <taxon>Agaricomycotina</taxon>
        <taxon>Agaricomycetes</taxon>
        <taxon>Polyporales</taxon>
        <taxon>Laetiporus</taxon>
    </lineage>
</organism>
<reference evidence="11 12" key="1">
    <citation type="journal article" date="2016" name="Mol. Biol. Evol.">
        <title>Comparative Genomics of Early-Diverging Mushroom-Forming Fungi Provides Insights into the Origins of Lignocellulose Decay Capabilities.</title>
        <authorList>
            <person name="Nagy L.G."/>
            <person name="Riley R."/>
            <person name="Tritt A."/>
            <person name="Adam C."/>
            <person name="Daum C."/>
            <person name="Floudas D."/>
            <person name="Sun H."/>
            <person name="Yadav J.S."/>
            <person name="Pangilinan J."/>
            <person name="Larsson K.H."/>
            <person name="Matsuura K."/>
            <person name="Barry K."/>
            <person name="Labutti K."/>
            <person name="Kuo R."/>
            <person name="Ohm R.A."/>
            <person name="Bhattacharya S.S."/>
            <person name="Shirouzu T."/>
            <person name="Yoshinaga Y."/>
            <person name="Martin F.M."/>
            <person name="Grigoriev I.V."/>
            <person name="Hibbett D.S."/>
        </authorList>
    </citation>
    <scope>NUCLEOTIDE SEQUENCE [LARGE SCALE GENOMIC DNA]</scope>
    <source>
        <strain evidence="11 12">93-53</strain>
    </source>
</reference>
<comment type="cofactor">
    <cofactor evidence="1 9">
        <name>heme</name>
        <dbReference type="ChEBI" id="CHEBI:30413"/>
    </cofactor>
</comment>
<evidence type="ECO:0000313" key="11">
    <source>
        <dbReference type="EMBL" id="KZT10168.1"/>
    </source>
</evidence>
<dbReference type="InterPro" id="IPR002401">
    <property type="entry name" value="Cyt_P450_E_grp-I"/>
</dbReference>
<dbReference type="AlphaFoldDB" id="A0A165GCS1"/>
<sequence>MDMIPTVVALTSVLWIFWTYLRHRKVNSILKNLPGPEPESFWKGNVGQYIDRLGGKFQRHIALDYGLVVRLHGLAGMPLLYVADPRALHHMLIKEESTFEETKIFLKTNATVFGPSLVSTVGEHHQKQKKSLSPAFTVNHMREMLPIFYTVAHKLRDAIATRVRDGQHEIDILGWTGRAALELIGQGGLGYSFDPLTNDKRDAYAEAVKAFLPVLQETSVFRPLLPYVSGVGPAWLQRYIMDRFPSKWVREVKAIVDTMTERSKEIYNQKKDALVHGDKAMVQQVGEGRDVMSILLKENMLASDKDKLPEDELIAQMSTLIIGALDSTSSMLSRILLLLAEHPDMQEKLRAEVLAAHAADSIPYDVLNSLPVLDAVCRETLRLYPPATYLTRVPNKDVVLPLLEPVCGKDGKLIREIPVTAGMEIIIGVLGCNANKVLWGEDALEWKPERWLSPLPTSVTEARIPGVYSNLMTFLGGKRGCLGFKFSEMEMKIVLSVLLSTFKFALTDKDIFWNVAIVWYPTVGQDTIKAQMPLKVELLSR</sequence>
<gene>
    <name evidence="11" type="ORF">LAESUDRAFT_756356</name>
</gene>
<evidence type="ECO:0000313" key="12">
    <source>
        <dbReference type="Proteomes" id="UP000076871"/>
    </source>
</evidence>
<evidence type="ECO:0000256" key="1">
    <source>
        <dbReference type="ARBA" id="ARBA00001971"/>
    </source>
</evidence>
<keyword evidence="7 9" id="KW-0408">Iron</keyword>
<dbReference type="Pfam" id="PF00067">
    <property type="entry name" value="p450"/>
    <property type="match status" value="1"/>
</dbReference>
<keyword evidence="4 9" id="KW-0349">Heme</keyword>
<proteinExistence type="inferred from homology"/>
<dbReference type="GO" id="GO:0004497">
    <property type="term" value="F:monooxygenase activity"/>
    <property type="evidence" value="ECO:0007669"/>
    <property type="project" value="UniProtKB-KW"/>
</dbReference>
<evidence type="ECO:0000256" key="5">
    <source>
        <dbReference type="ARBA" id="ARBA00022723"/>
    </source>
</evidence>
<keyword evidence="5 9" id="KW-0479">Metal-binding</keyword>
<feature type="binding site" description="axial binding residue" evidence="9">
    <location>
        <position position="481"/>
    </location>
    <ligand>
        <name>heme</name>
        <dbReference type="ChEBI" id="CHEBI:30413"/>
    </ligand>
    <ligandPart>
        <name>Fe</name>
        <dbReference type="ChEBI" id="CHEBI:18248"/>
    </ligandPart>
</feature>
<dbReference type="STRING" id="1314785.A0A165GCS1"/>
<keyword evidence="10" id="KW-0472">Membrane</keyword>
<dbReference type="PRINTS" id="PR00385">
    <property type="entry name" value="P450"/>
</dbReference>
<dbReference type="Gene3D" id="1.10.630.10">
    <property type="entry name" value="Cytochrome P450"/>
    <property type="match status" value="1"/>
</dbReference>
<dbReference type="InterPro" id="IPR001128">
    <property type="entry name" value="Cyt_P450"/>
</dbReference>
<dbReference type="Proteomes" id="UP000076871">
    <property type="component" value="Unassembled WGS sequence"/>
</dbReference>
<dbReference type="OrthoDB" id="1470350at2759"/>
<dbReference type="InterPro" id="IPR036396">
    <property type="entry name" value="Cyt_P450_sf"/>
</dbReference>
<evidence type="ECO:0000256" key="10">
    <source>
        <dbReference type="SAM" id="Phobius"/>
    </source>
</evidence>
<keyword evidence="6" id="KW-0560">Oxidoreductase</keyword>
<dbReference type="InterPro" id="IPR050121">
    <property type="entry name" value="Cytochrome_P450_monoxygenase"/>
</dbReference>
<evidence type="ECO:0000256" key="9">
    <source>
        <dbReference type="PIRSR" id="PIRSR602401-1"/>
    </source>
</evidence>
<dbReference type="GO" id="GO:0020037">
    <property type="term" value="F:heme binding"/>
    <property type="evidence" value="ECO:0007669"/>
    <property type="project" value="InterPro"/>
</dbReference>
<evidence type="ECO:0000256" key="3">
    <source>
        <dbReference type="ARBA" id="ARBA00010617"/>
    </source>
</evidence>
<dbReference type="GO" id="GO:0005506">
    <property type="term" value="F:iron ion binding"/>
    <property type="evidence" value="ECO:0007669"/>
    <property type="project" value="InterPro"/>
</dbReference>
<comment type="similarity">
    <text evidence="3">Belongs to the cytochrome P450 family.</text>
</comment>
<dbReference type="SUPFAM" id="SSF48264">
    <property type="entry name" value="Cytochrome P450"/>
    <property type="match status" value="1"/>
</dbReference>
<feature type="transmembrane region" description="Helical" evidence="10">
    <location>
        <begin position="6"/>
        <end position="21"/>
    </location>
</feature>
<name>A0A165GCS1_9APHY</name>
<dbReference type="PANTHER" id="PTHR24305:SF166">
    <property type="entry name" value="CYTOCHROME P450 12A4, MITOCHONDRIAL-RELATED"/>
    <property type="match status" value="1"/>
</dbReference>
<comment type="pathway">
    <text evidence="2">Secondary metabolite biosynthesis.</text>
</comment>